<feature type="domain" description="Helitron helicase-like" evidence="1">
    <location>
        <begin position="1"/>
        <end position="95"/>
    </location>
</feature>
<accession>A0A4Y2RVG4</accession>
<protein>
    <recommendedName>
        <fullName evidence="1">Helitron helicase-like domain-containing protein</fullName>
    </recommendedName>
</protein>
<keyword evidence="3" id="KW-1185">Reference proteome</keyword>
<organism evidence="2 3">
    <name type="scientific">Araneus ventricosus</name>
    <name type="common">Orbweaver spider</name>
    <name type="synonym">Epeira ventricosa</name>
    <dbReference type="NCBI Taxonomy" id="182803"/>
    <lineage>
        <taxon>Eukaryota</taxon>
        <taxon>Metazoa</taxon>
        <taxon>Ecdysozoa</taxon>
        <taxon>Arthropoda</taxon>
        <taxon>Chelicerata</taxon>
        <taxon>Arachnida</taxon>
        <taxon>Araneae</taxon>
        <taxon>Araneomorphae</taxon>
        <taxon>Entelegynae</taxon>
        <taxon>Araneoidea</taxon>
        <taxon>Araneidae</taxon>
        <taxon>Araneus</taxon>
    </lineage>
</organism>
<dbReference type="OrthoDB" id="6428309at2759"/>
<dbReference type="Proteomes" id="UP000499080">
    <property type="component" value="Unassembled WGS sequence"/>
</dbReference>
<sequence>MHEYGQDAITYVRHGGKPSLFITYTFNPNCKEMTQNLTNGQSKTDGHDFFARIFRQKLIKFMNALVKGQVFGSVKHWLYSIEWQKRELPHSHILIWLTNTLRPNQIDDIISAEISNPSTDKNLYDIVIKNMVHGHAALSIVCHHA</sequence>
<dbReference type="AlphaFoldDB" id="A0A4Y2RVG4"/>
<evidence type="ECO:0000259" key="1">
    <source>
        <dbReference type="Pfam" id="PF14214"/>
    </source>
</evidence>
<dbReference type="InterPro" id="IPR025476">
    <property type="entry name" value="Helitron_helicase-like"/>
</dbReference>
<evidence type="ECO:0000313" key="3">
    <source>
        <dbReference type="Proteomes" id="UP000499080"/>
    </source>
</evidence>
<dbReference type="Pfam" id="PF14214">
    <property type="entry name" value="Helitron_like_N"/>
    <property type="match status" value="1"/>
</dbReference>
<reference evidence="2 3" key="1">
    <citation type="journal article" date="2019" name="Sci. Rep.">
        <title>Orb-weaving spider Araneus ventricosus genome elucidates the spidroin gene catalogue.</title>
        <authorList>
            <person name="Kono N."/>
            <person name="Nakamura H."/>
            <person name="Ohtoshi R."/>
            <person name="Moran D.A.P."/>
            <person name="Shinohara A."/>
            <person name="Yoshida Y."/>
            <person name="Fujiwara M."/>
            <person name="Mori M."/>
            <person name="Tomita M."/>
            <person name="Arakawa K."/>
        </authorList>
    </citation>
    <scope>NUCLEOTIDE SEQUENCE [LARGE SCALE GENOMIC DNA]</scope>
</reference>
<comment type="caution">
    <text evidence="2">The sequence shown here is derived from an EMBL/GenBank/DDBJ whole genome shotgun (WGS) entry which is preliminary data.</text>
</comment>
<evidence type="ECO:0000313" key="2">
    <source>
        <dbReference type="EMBL" id="GBN79693.1"/>
    </source>
</evidence>
<proteinExistence type="predicted"/>
<dbReference type="EMBL" id="BGPR01018629">
    <property type="protein sequence ID" value="GBN79693.1"/>
    <property type="molecule type" value="Genomic_DNA"/>
</dbReference>
<name>A0A4Y2RVG4_ARAVE</name>
<gene>
    <name evidence="2" type="ORF">AVEN_148633_1</name>
</gene>